<keyword evidence="3" id="KW-1185">Reference proteome</keyword>
<dbReference type="AlphaFoldDB" id="A0A7J7UPX7"/>
<dbReference type="PANTHER" id="PTHR31214">
    <property type="entry name" value="PROTEIN FAM221A-RELATED"/>
    <property type="match status" value="1"/>
</dbReference>
<comment type="caution">
    <text evidence="2">The sequence shown here is derived from an EMBL/GenBank/DDBJ whole genome shotgun (WGS) entry which is preliminary data.</text>
</comment>
<evidence type="ECO:0000256" key="1">
    <source>
        <dbReference type="ARBA" id="ARBA00011026"/>
    </source>
</evidence>
<gene>
    <name evidence="2" type="ORF">mMyoMyo1_008598</name>
</gene>
<evidence type="ECO:0000313" key="3">
    <source>
        <dbReference type="Proteomes" id="UP000527355"/>
    </source>
</evidence>
<dbReference type="PANTHER" id="PTHR31214:SF3">
    <property type="entry name" value="PROTEIN FAM221B"/>
    <property type="match status" value="1"/>
</dbReference>
<dbReference type="InterPro" id="IPR026755">
    <property type="entry name" value="Fam221a/b"/>
</dbReference>
<dbReference type="VEuPathDB" id="HostDB:GeneID_118667330"/>
<reference evidence="2 3" key="1">
    <citation type="journal article" date="2020" name="Nature">
        <title>Six reference-quality genomes reveal evolution of bat adaptations.</title>
        <authorList>
            <person name="Jebb D."/>
            <person name="Huang Z."/>
            <person name="Pippel M."/>
            <person name="Hughes G.M."/>
            <person name="Lavrichenko K."/>
            <person name="Devanna P."/>
            <person name="Winkler S."/>
            <person name="Jermiin L.S."/>
            <person name="Skirmuntt E.C."/>
            <person name="Katzourakis A."/>
            <person name="Burkitt-Gray L."/>
            <person name="Ray D.A."/>
            <person name="Sullivan K.A.M."/>
            <person name="Roscito J.G."/>
            <person name="Kirilenko B.M."/>
            <person name="Davalos L.M."/>
            <person name="Corthals A.P."/>
            <person name="Power M.L."/>
            <person name="Jones G."/>
            <person name="Ransome R.D."/>
            <person name="Dechmann D.K.N."/>
            <person name="Locatelli A.G."/>
            <person name="Puechmaille S.J."/>
            <person name="Fedrigo O."/>
            <person name="Jarvis E.D."/>
            <person name="Hiller M."/>
            <person name="Vernes S.C."/>
            <person name="Myers E.W."/>
            <person name="Teeling E.C."/>
        </authorList>
    </citation>
    <scope>NUCLEOTIDE SEQUENCE [LARGE SCALE GENOMIC DNA]</scope>
    <source>
        <strain evidence="2">MMyoMyo1</strain>
        <tissue evidence="2">Flight muscle</tissue>
    </source>
</reference>
<dbReference type="Proteomes" id="UP000527355">
    <property type="component" value="Unassembled WGS sequence"/>
</dbReference>
<evidence type="ECO:0000313" key="2">
    <source>
        <dbReference type="EMBL" id="KAF6314806.1"/>
    </source>
</evidence>
<dbReference type="EMBL" id="JABWUV010000012">
    <property type="protein sequence ID" value="KAF6314806.1"/>
    <property type="molecule type" value="Genomic_DNA"/>
</dbReference>
<proteinExistence type="inferred from homology"/>
<protein>
    <submittedName>
        <fullName evidence="2">Uncharacterized protein</fullName>
    </submittedName>
</protein>
<organism evidence="2 3">
    <name type="scientific">Myotis myotis</name>
    <name type="common">Greater mouse-eared bat</name>
    <name type="synonym">Vespertilio myotis</name>
    <dbReference type="NCBI Taxonomy" id="51298"/>
    <lineage>
        <taxon>Eukaryota</taxon>
        <taxon>Metazoa</taxon>
        <taxon>Chordata</taxon>
        <taxon>Craniata</taxon>
        <taxon>Vertebrata</taxon>
        <taxon>Euteleostomi</taxon>
        <taxon>Mammalia</taxon>
        <taxon>Eutheria</taxon>
        <taxon>Laurasiatheria</taxon>
        <taxon>Chiroptera</taxon>
        <taxon>Yangochiroptera</taxon>
        <taxon>Vespertilionidae</taxon>
        <taxon>Myotis</taxon>
    </lineage>
</organism>
<accession>A0A7J7UPX7</accession>
<comment type="similarity">
    <text evidence="1">Belongs to the FAM221 family.</text>
</comment>
<name>A0A7J7UPX7_MYOMY</name>
<sequence>MQREKFSAHVNNPYQWEKNAALKATQTGLYIGWRCPHYLWDCFRIGDESKCFCGHLLREHRIISDISVPCNVNQCRCLMFCFIPSSPEEAVAATALSQISSVQPVTGVGRNTRLSLRLRRPGDEEGGLAGQTLSTAGTGLCELGPNQQ</sequence>
<dbReference type="Pfam" id="PF14753">
    <property type="entry name" value="FAM221"/>
    <property type="match status" value="1"/>
</dbReference>